<protein>
    <submittedName>
        <fullName evidence="3">Helix-turn-helix domain-containing protein</fullName>
    </submittedName>
</protein>
<organism evidence="3 4">
    <name type="scientific">Paenibacillus provencensis</name>
    <dbReference type="NCBI Taxonomy" id="441151"/>
    <lineage>
        <taxon>Bacteria</taxon>
        <taxon>Bacillati</taxon>
        <taxon>Bacillota</taxon>
        <taxon>Bacilli</taxon>
        <taxon>Bacillales</taxon>
        <taxon>Paenibacillaceae</taxon>
        <taxon>Paenibacillus</taxon>
    </lineage>
</organism>
<comment type="caution">
    <text evidence="3">The sequence shown here is derived from an EMBL/GenBank/DDBJ whole genome shotgun (WGS) entry which is preliminary data.</text>
</comment>
<dbReference type="InterPro" id="IPR001387">
    <property type="entry name" value="Cro/C1-type_HTH"/>
</dbReference>
<dbReference type="InterPro" id="IPR010982">
    <property type="entry name" value="Lambda_DNA-bd_dom_sf"/>
</dbReference>
<name>A0ABW3Q1Y3_9BACL</name>
<proteinExistence type="predicted"/>
<keyword evidence="4" id="KW-1185">Reference proteome</keyword>
<dbReference type="CDD" id="cd00093">
    <property type="entry name" value="HTH_XRE"/>
    <property type="match status" value="1"/>
</dbReference>
<dbReference type="SUPFAM" id="SSF47413">
    <property type="entry name" value="lambda repressor-like DNA-binding domains"/>
    <property type="match status" value="1"/>
</dbReference>
<dbReference type="PANTHER" id="PTHR46558:SF11">
    <property type="entry name" value="HTH-TYPE TRANSCRIPTIONAL REGULATOR XRE"/>
    <property type="match status" value="1"/>
</dbReference>
<sequence>MEFKDTGNRIQELRKSKFRNRGHFAQALQTSDENIKRIESGRGLPSIDLLIKMSLALDVSTDYLLFGTMTNPDDEATSALIRLQRQLSPAGKKALHNIATEIYILEKG</sequence>
<dbReference type="PROSITE" id="PS50943">
    <property type="entry name" value="HTH_CROC1"/>
    <property type="match status" value="1"/>
</dbReference>
<dbReference type="RefSeq" id="WP_379293922.1">
    <property type="nucleotide sequence ID" value="NZ_JBHTKX010000004.1"/>
</dbReference>
<evidence type="ECO:0000313" key="3">
    <source>
        <dbReference type="EMBL" id="MFD1130636.1"/>
    </source>
</evidence>
<accession>A0ABW3Q1Y3</accession>
<dbReference type="SMART" id="SM00530">
    <property type="entry name" value="HTH_XRE"/>
    <property type="match status" value="1"/>
</dbReference>
<dbReference type="PANTHER" id="PTHR46558">
    <property type="entry name" value="TRACRIPTIONAL REGULATORY PROTEIN-RELATED-RELATED"/>
    <property type="match status" value="1"/>
</dbReference>
<dbReference type="Pfam" id="PF01381">
    <property type="entry name" value="HTH_3"/>
    <property type="match status" value="1"/>
</dbReference>
<feature type="domain" description="HTH cro/C1-type" evidence="2">
    <location>
        <begin position="10"/>
        <end position="64"/>
    </location>
</feature>
<evidence type="ECO:0000256" key="1">
    <source>
        <dbReference type="ARBA" id="ARBA00023125"/>
    </source>
</evidence>
<evidence type="ECO:0000313" key="4">
    <source>
        <dbReference type="Proteomes" id="UP001597169"/>
    </source>
</evidence>
<dbReference type="EMBL" id="JBHTKX010000004">
    <property type="protein sequence ID" value="MFD1130636.1"/>
    <property type="molecule type" value="Genomic_DNA"/>
</dbReference>
<reference evidence="4" key="1">
    <citation type="journal article" date="2019" name="Int. J. Syst. Evol. Microbiol.">
        <title>The Global Catalogue of Microorganisms (GCM) 10K type strain sequencing project: providing services to taxonomists for standard genome sequencing and annotation.</title>
        <authorList>
            <consortium name="The Broad Institute Genomics Platform"/>
            <consortium name="The Broad Institute Genome Sequencing Center for Infectious Disease"/>
            <person name="Wu L."/>
            <person name="Ma J."/>
        </authorList>
    </citation>
    <scope>NUCLEOTIDE SEQUENCE [LARGE SCALE GENOMIC DNA]</scope>
    <source>
        <strain evidence="4">CCUG 53519</strain>
    </source>
</reference>
<gene>
    <name evidence="3" type="ORF">ACFQ3J_21055</name>
</gene>
<evidence type="ECO:0000259" key="2">
    <source>
        <dbReference type="PROSITE" id="PS50943"/>
    </source>
</evidence>
<keyword evidence="1" id="KW-0238">DNA-binding</keyword>
<dbReference type="Gene3D" id="1.10.260.40">
    <property type="entry name" value="lambda repressor-like DNA-binding domains"/>
    <property type="match status" value="1"/>
</dbReference>
<dbReference type="Proteomes" id="UP001597169">
    <property type="component" value="Unassembled WGS sequence"/>
</dbReference>